<evidence type="ECO:0000256" key="1">
    <source>
        <dbReference type="SAM" id="MobiDB-lite"/>
    </source>
</evidence>
<evidence type="ECO:0000313" key="3">
    <source>
        <dbReference type="Proteomes" id="UP001187531"/>
    </source>
</evidence>
<proteinExistence type="predicted"/>
<dbReference type="Proteomes" id="UP001187531">
    <property type="component" value="Unassembled WGS sequence"/>
</dbReference>
<reference evidence="2" key="1">
    <citation type="submission" date="2023-07" db="EMBL/GenBank/DDBJ databases">
        <title>Chromosome-level genome assembly of Artemia franciscana.</title>
        <authorList>
            <person name="Jo E."/>
        </authorList>
    </citation>
    <scope>NUCLEOTIDE SEQUENCE</scope>
    <source>
        <tissue evidence="2">Whole body</tissue>
    </source>
</reference>
<keyword evidence="3" id="KW-1185">Reference proteome</keyword>
<accession>A0AA88LGK8</accession>
<dbReference type="EMBL" id="JAVRJZ010000004">
    <property type="protein sequence ID" value="KAK2723611.1"/>
    <property type="molecule type" value="Genomic_DNA"/>
</dbReference>
<feature type="region of interest" description="Disordered" evidence="1">
    <location>
        <begin position="127"/>
        <end position="147"/>
    </location>
</feature>
<comment type="caution">
    <text evidence="2">The sequence shown here is derived from an EMBL/GenBank/DDBJ whole genome shotgun (WGS) entry which is preliminary data.</text>
</comment>
<name>A0AA88LGK8_ARTSF</name>
<protein>
    <submittedName>
        <fullName evidence="2">Uncharacterized protein</fullName>
    </submittedName>
</protein>
<evidence type="ECO:0000313" key="2">
    <source>
        <dbReference type="EMBL" id="KAK2723611.1"/>
    </source>
</evidence>
<gene>
    <name evidence="2" type="ORF">QYM36_002077</name>
</gene>
<organism evidence="2 3">
    <name type="scientific">Artemia franciscana</name>
    <name type="common">Brine shrimp</name>
    <name type="synonym">Artemia sanfranciscana</name>
    <dbReference type="NCBI Taxonomy" id="6661"/>
    <lineage>
        <taxon>Eukaryota</taxon>
        <taxon>Metazoa</taxon>
        <taxon>Ecdysozoa</taxon>
        <taxon>Arthropoda</taxon>
        <taxon>Crustacea</taxon>
        <taxon>Branchiopoda</taxon>
        <taxon>Anostraca</taxon>
        <taxon>Artemiidae</taxon>
        <taxon>Artemia</taxon>
    </lineage>
</organism>
<feature type="compositionally biased region" description="Polar residues" evidence="1">
    <location>
        <begin position="127"/>
        <end position="140"/>
    </location>
</feature>
<sequence length="157" mass="17175">MGEKLILNAVLNFISRALSDGIKIESTIKLAVGYYDHETIILAKRILHTEPNEPNRVVIRAKDEDNILEMSKTLVNAAKQKVNIPKFVIFSPCEVPAIGDAVSATAIPKINEMSRELDGALATLTHPQMSLPKPSQQSFNCAPPSKPSYAVMVKNPP</sequence>
<dbReference type="AlphaFoldDB" id="A0AA88LGK8"/>